<dbReference type="EMBL" id="DS268480">
    <property type="protein sequence ID" value="EFP09866.1"/>
    <property type="molecule type" value="Genomic_DNA"/>
</dbReference>
<evidence type="ECO:0000313" key="3">
    <source>
        <dbReference type="Proteomes" id="UP000008281"/>
    </source>
</evidence>
<gene>
    <name evidence="2" type="ORF">CRE_21318</name>
</gene>
<dbReference type="InParanoid" id="E3MUN9"/>
<proteinExistence type="predicted"/>
<dbReference type="Pfam" id="PF02343">
    <property type="entry name" value="TRA-1_regulated"/>
    <property type="match status" value="1"/>
</dbReference>
<keyword evidence="3" id="KW-1185">Reference proteome</keyword>
<reference evidence="2" key="1">
    <citation type="submission" date="2007-07" db="EMBL/GenBank/DDBJ databases">
        <title>PCAP assembly of the Caenorhabditis remanei genome.</title>
        <authorList>
            <consortium name="The Caenorhabditis remanei Sequencing Consortium"/>
            <person name="Wilson R.K."/>
        </authorList>
    </citation>
    <scope>NUCLEOTIDE SEQUENCE [LARGE SCALE GENOMIC DNA]</scope>
    <source>
        <strain evidence="2">PB4641</strain>
    </source>
</reference>
<feature type="chain" id="PRO_5003177517" evidence="1">
    <location>
        <begin position="21"/>
        <end position="203"/>
    </location>
</feature>
<organism evidence="3">
    <name type="scientific">Caenorhabditis remanei</name>
    <name type="common">Caenorhabditis vulgaris</name>
    <dbReference type="NCBI Taxonomy" id="31234"/>
    <lineage>
        <taxon>Eukaryota</taxon>
        <taxon>Metazoa</taxon>
        <taxon>Ecdysozoa</taxon>
        <taxon>Nematoda</taxon>
        <taxon>Chromadorea</taxon>
        <taxon>Rhabditida</taxon>
        <taxon>Rhabditina</taxon>
        <taxon>Rhabditomorpha</taxon>
        <taxon>Rhabditoidea</taxon>
        <taxon>Rhabditidae</taxon>
        <taxon>Peloderinae</taxon>
        <taxon>Caenorhabditis</taxon>
    </lineage>
</organism>
<sequence length="203" mass="24067">MNWFIILSLFFIWNFQQCHCCMKWKRSADNCECPDIRDRYIDKWNEIKGYCCMKIRRSVDICDCPDIRDRDDNRNEINKTELWYTEGPGCARNLSCGIHYRTFLAFNFHESENPLPDAASDPFAEALSTLDLYHDTPPARTLNLFSYYGIICENKDWYATKYPLGFAYNGTDYKRKYMATGGEYKGSKSRVWLFTCKMPREFL</sequence>
<evidence type="ECO:0000256" key="1">
    <source>
        <dbReference type="SAM" id="SignalP"/>
    </source>
</evidence>
<dbReference type="AlphaFoldDB" id="E3MUN9"/>
<keyword evidence="1" id="KW-0732">Signal</keyword>
<name>E3MUN9_CAERE</name>
<dbReference type="HOGENOM" id="CLU_105165_2_0_1"/>
<feature type="signal peptide" evidence="1">
    <location>
        <begin position="1"/>
        <end position="20"/>
    </location>
</feature>
<accession>E3MUN9</accession>
<evidence type="ECO:0000313" key="2">
    <source>
        <dbReference type="EMBL" id="EFP09866.1"/>
    </source>
</evidence>
<dbReference type="Proteomes" id="UP000008281">
    <property type="component" value="Unassembled WGS sequence"/>
</dbReference>
<dbReference type="InterPro" id="IPR003326">
    <property type="entry name" value="TRA-1_regulated"/>
</dbReference>
<protein>
    <submittedName>
        <fullName evidence="2">Uncharacterized protein</fullName>
    </submittedName>
</protein>